<gene>
    <name evidence="1" type="ORF">J40TS1_37630</name>
</gene>
<dbReference type="AlphaFoldDB" id="A0A919YTG7"/>
<accession>A0A919YTG7</accession>
<dbReference type="EMBL" id="BOSE01000007">
    <property type="protein sequence ID" value="GIP18121.1"/>
    <property type="molecule type" value="Genomic_DNA"/>
</dbReference>
<protein>
    <submittedName>
        <fullName evidence="1">Uncharacterized protein</fullName>
    </submittedName>
</protein>
<comment type="caution">
    <text evidence="1">The sequence shown here is derived from an EMBL/GenBank/DDBJ whole genome shotgun (WGS) entry which is preliminary data.</text>
</comment>
<proteinExistence type="predicted"/>
<dbReference type="InterPro" id="IPR038765">
    <property type="entry name" value="Papain-like_cys_pep_sf"/>
</dbReference>
<name>A0A919YTG7_9BACL</name>
<dbReference type="Proteomes" id="UP000683139">
    <property type="component" value="Unassembled WGS sequence"/>
</dbReference>
<reference evidence="1" key="1">
    <citation type="submission" date="2021-03" db="EMBL/GenBank/DDBJ databases">
        <title>Antimicrobial resistance genes in bacteria isolated from Japanese honey, and their potential for conferring macrolide and lincosamide resistance in the American foulbrood pathogen Paenibacillus larvae.</title>
        <authorList>
            <person name="Okamoto M."/>
            <person name="Kumagai M."/>
            <person name="Kanamori H."/>
            <person name="Takamatsu D."/>
        </authorList>
    </citation>
    <scope>NUCLEOTIDE SEQUENCE</scope>
    <source>
        <strain evidence="1">J40TS1</strain>
    </source>
</reference>
<organism evidence="1 2">
    <name type="scientific">Paenibacillus montaniterrae</name>
    <dbReference type="NCBI Taxonomy" id="429341"/>
    <lineage>
        <taxon>Bacteria</taxon>
        <taxon>Bacillati</taxon>
        <taxon>Bacillota</taxon>
        <taxon>Bacilli</taxon>
        <taxon>Bacillales</taxon>
        <taxon>Paenibacillaceae</taxon>
        <taxon>Paenibacillus</taxon>
    </lineage>
</organism>
<evidence type="ECO:0000313" key="2">
    <source>
        <dbReference type="Proteomes" id="UP000683139"/>
    </source>
</evidence>
<dbReference type="RefSeq" id="WP_213518140.1">
    <property type="nucleotide sequence ID" value="NZ_BOSE01000007.1"/>
</dbReference>
<dbReference type="SUPFAM" id="SSF54001">
    <property type="entry name" value="Cysteine proteinases"/>
    <property type="match status" value="1"/>
</dbReference>
<sequence>MRATQDILEIWRKFNDFPMETITKGWYSQISLGDKQRSVELMKQHREQYGTSGNCFDLSIWLIDEFRKNKLNCYAIFTPHSHVAVVVINEEGNKYLCDLGDQWIEPILIDRQHEAYTEQFLDGFFPGTQIRLKVLLDHLVVTYKRPNGKHSKQRFDLTPISDNELLAAGEKTQRKLSTPLVEKRLFLENQVAHWEFDNYKSFTSYQTGREKEVQLDSIEEWANRISRMSGINEEVVLKSLQVYLEKEGKHVN</sequence>
<evidence type="ECO:0000313" key="1">
    <source>
        <dbReference type="EMBL" id="GIP18121.1"/>
    </source>
</evidence>
<keyword evidence="2" id="KW-1185">Reference proteome</keyword>